<dbReference type="InterPro" id="IPR038765">
    <property type="entry name" value="Papain-like_cys_pep_sf"/>
</dbReference>
<keyword evidence="7" id="KW-0812">Transmembrane</keyword>
<comment type="similarity">
    <text evidence="1">Belongs to the peptidase C1 family.</text>
</comment>
<evidence type="ECO:0000259" key="9">
    <source>
        <dbReference type="SMART" id="SM00645"/>
    </source>
</evidence>
<dbReference type="Gene3D" id="3.90.70.10">
    <property type="entry name" value="Cysteine proteinases"/>
    <property type="match status" value="4"/>
</dbReference>
<keyword evidence="8" id="KW-0732">Signal</keyword>
<dbReference type="Pfam" id="PF08246">
    <property type="entry name" value="Inhibitor_I29"/>
    <property type="match status" value="3"/>
</dbReference>
<dbReference type="InterPro" id="IPR000169">
    <property type="entry name" value="Pept_cys_AS"/>
</dbReference>
<dbReference type="STRING" id="6832.A0A553PHB7"/>
<evidence type="ECO:0008006" key="13">
    <source>
        <dbReference type="Google" id="ProtNLM"/>
    </source>
</evidence>
<evidence type="ECO:0000256" key="3">
    <source>
        <dbReference type="ARBA" id="ARBA00022801"/>
    </source>
</evidence>
<dbReference type="Pfam" id="PF00112">
    <property type="entry name" value="Peptidase_C1"/>
    <property type="match status" value="4"/>
</dbReference>
<feature type="domain" description="Peptidase C1A papain C-terminal" evidence="9">
    <location>
        <begin position="916"/>
        <end position="1131"/>
    </location>
</feature>
<evidence type="ECO:0000256" key="7">
    <source>
        <dbReference type="SAM" id="Phobius"/>
    </source>
</evidence>
<keyword evidence="7" id="KW-0472">Membrane</keyword>
<keyword evidence="7" id="KW-1133">Transmembrane helix</keyword>
<dbReference type="SUPFAM" id="SSF54001">
    <property type="entry name" value="Cysteine proteinases"/>
    <property type="match status" value="4"/>
</dbReference>
<evidence type="ECO:0000259" key="10">
    <source>
        <dbReference type="SMART" id="SM00848"/>
    </source>
</evidence>
<keyword evidence="2" id="KW-0645">Protease</keyword>
<gene>
    <name evidence="11" type="ORF">TCAL_15958</name>
</gene>
<keyword evidence="3" id="KW-0378">Hydrolase</keyword>
<evidence type="ECO:0000313" key="11">
    <source>
        <dbReference type="EMBL" id="TRY77080.1"/>
    </source>
</evidence>
<keyword evidence="5" id="KW-0865">Zymogen</keyword>
<name>A0A553PHB7_TIGCA</name>
<dbReference type="OMA" id="HTFTVGI"/>
<evidence type="ECO:0000256" key="6">
    <source>
        <dbReference type="ARBA" id="ARBA00023157"/>
    </source>
</evidence>
<dbReference type="PROSITE" id="PS00640">
    <property type="entry name" value="THIOL_PROTEASE_ASN"/>
    <property type="match status" value="3"/>
</dbReference>
<evidence type="ECO:0000313" key="12">
    <source>
        <dbReference type="Proteomes" id="UP000318571"/>
    </source>
</evidence>
<evidence type="ECO:0000256" key="5">
    <source>
        <dbReference type="ARBA" id="ARBA00023145"/>
    </source>
</evidence>
<accession>A0A553PHB7</accession>
<dbReference type="SMART" id="SM00645">
    <property type="entry name" value="Pept_C1"/>
    <property type="match status" value="3"/>
</dbReference>
<sequence>MRVLLALTLLLGSASAVSFFEVVVEEWESWKFAHAQNYSSPAEEKFRMKVFMENKAKVAKHNNQAHRGQHTYFMKMNKYGDLLHHEFTNLMNGYRMDLRKKSPVGATFISPANVELPTEVDWRTKGAVTPVKDQGQCGSCWAFSATGSLEGQHFRKNGKMVSLSEQNLLDCSTSYGNEGCGGGLMDFAFTYVKDNGGIDTETGYPYEGQDESCRYQVNTRGATDKGFVDVPKGDEGKLKEAVATIGPVSVAIDASKDSFQFYSHGIYDEEECEPNALDHGVLVVGYGTEEGVDYWLVKNSWGTSWGDAGYLKMIRNKDNQCGIASEASYPLSNMKVVLTFGVLLATASALTSLETMVDEWEAWKLAHGQNYSTSNEERFRMKVFIENKDKIARHNHEAHRGIHTYFLKMNKFGDLLRHEFVNVMNGYRIDLDNSSRMGATFISPANVELPNEVDWRAKGAVTPIKDQGRCGSCWAFSATGSLEGQHFRKNGQAVSLSEQNLMDCSIPYGNIGCAGGLMDGAFKYIKENGGIDTEKAYPYEGALDDCRYQVKTKGASDMGFVDLPKGDEQKLKEAVATTGPVSVAVDASHETFQFYSHGVYDEPHCRPDAIDHGVVVVGYGSENGTDFWLVKNSWGTKWGDAGFIKMTRNKQNQCGIATKASYPLAFMMSLSAILVLSITGFWLLVMVLTMDPTIALTLLLGTASAVSFFEVVVEEWEAWKFVHGQNYSTPAEEKFRMKVFMENKAKVAKHNHRAHRGQHTYFLKMNKYGDLLHHEFVNQMNGFRNDLNKKPSLLGATFISPANVKVPNEVDWRTKGAVTPVKDQGQCGSCWAFSTNYSTPAEEQFRMKVFMENKAKVAKHNHRAHRGHHRYLLKMNKYGDLLHHEFVSELNGFRSDLKKKKPLLGASFISPANVEIPDEVDWRTKGAVTPIKDQGWCGSCWAFSTTGALEGQHFRKTGKMVSLSEQNLIDCSESFGNHGCNGGLMDLAFQYIKDNGGIDTETSYPYEGKDASCRFQAKNVGARDKGFVDLPPGDEEKLKEAVATMGPVSVAIDASHESFQFYSEGVYDEPECDSGSLDHGVLVVGYGSDNGSDYWLVKNSWSTKWGDAGFIKMARNKNNQCGIASSASYPLVYLLGEIIQSIEIVLDVVFHYSNDPHPMKVIANLAPNRRGHNQLKILVPSTRISVVMPAKDLTHTMFLELAQHPSAAIDLDIEVNLIFFGLLNKPRNVLEQNNVLAPEIIGHLHRSWASARSDPHEVVLLAFPNVRPEIWHSIQEIPANDEEFGFGIEVIDYFNGLSTELDLLFPCNIGVLVVDCAIPIIDNQT</sequence>
<dbReference type="GO" id="GO:0006508">
    <property type="term" value="P:proteolysis"/>
    <property type="evidence" value="ECO:0007669"/>
    <property type="project" value="UniProtKB-KW"/>
</dbReference>
<dbReference type="InterPro" id="IPR013128">
    <property type="entry name" value="Peptidase_C1A"/>
</dbReference>
<evidence type="ECO:0000256" key="1">
    <source>
        <dbReference type="ARBA" id="ARBA00008455"/>
    </source>
</evidence>
<feature type="signal peptide" evidence="8">
    <location>
        <begin position="1"/>
        <end position="16"/>
    </location>
</feature>
<feature type="domain" description="Cathepsin propeptide inhibitor" evidence="10">
    <location>
        <begin position="832"/>
        <end position="886"/>
    </location>
</feature>
<dbReference type="InterPro" id="IPR025660">
    <property type="entry name" value="Pept_his_AS"/>
</dbReference>
<dbReference type="GO" id="GO:0008234">
    <property type="term" value="F:cysteine-type peptidase activity"/>
    <property type="evidence" value="ECO:0007669"/>
    <property type="project" value="UniProtKB-KW"/>
</dbReference>
<keyword evidence="4" id="KW-0788">Thiol protease</keyword>
<organism evidence="11 12">
    <name type="scientific">Tigriopus californicus</name>
    <name type="common">Marine copepod</name>
    <dbReference type="NCBI Taxonomy" id="6832"/>
    <lineage>
        <taxon>Eukaryota</taxon>
        <taxon>Metazoa</taxon>
        <taxon>Ecdysozoa</taxon>
        <taxon>Arthropoda</taxon>
        <taxon>Crustacea</taxon>
        <taxon>Multicrustacea</taxon>
        <taxon>Hexanauplia</taxon>
        <taxon>Copepoda</taxon>
        <taxon>Harpacticoida</taxon>
        <taxon>Harpacticidae</taxon>
        <taxon>Tigriopus</taxon>
    </lineage>
</organism>
<dbReference type="InterPro" id="IPR025661">
    <property type="entry name" value="Pept_asp_AS"/>
</dbReference>
<reference evidence="11 12" key="1">
    <citation type="journal article" date="2018" name="Nat. Ecol. Evol.">
        <title>Genomic signatures of mitonuclear coevolution across populations of Tigriopus californicus.</title>
        <authorList>
            <person name="Barreto F.S."/>
            <person name="Watson E.T."/>
            <person name="Lima T.G."/>
            <person name="Willett C.S."/>
            <person name="Edmands S."/>
            <person name="Li W."/>
            <person name="Burton R.S."/>
        </authorList>
    </citation>
    <scope>NUCLEOTIDE SEQUENCE [LARGE SCALE GENOMIC DNA]</scope>
    <source>
        <strain evidence="11 12">San Diego</strain>
    </source>
</reference>
<dbReference type="InterPro" id="IPR000668">
    <property type="entry name" value="Peptidase_C1A_C"/>
</dbReference>
<dbReference type="PANTHER" id="PTHR12411">
    <property type="entry name" value="CYSTEINE PROTEASE FAMILY C1-RELATED"/>
    <property type="match status" value="1"/>
</dbReference>
<keyword evidence="6" id="KW-1015">Disulfide bond</keyword>
<dbReference type="PROSITE" id="PS00139">
    <property type="entry name" value="THIOL_PROTEASE_CYS"/>
    <property type="match status" value="4"/>
</dbReference>
<dbReference type="InterPro" id="IPR039417">
    <property type="entry name" value="Peptidase_C1A_papain-like"/>
</dbReference>
<feature type="domain" description="Cathepsin propeptide inhibitor" evidence="10">
    <location>
        <begin position="716"/>
        <end position="776"/>
    </location>
</feature>
<evidence type="ECO:0000256" key="2">
    <source>
        <dbReference type="ARBA" id="ARBA00022670"/>
    </source>
</evidence>
<proteinExistence type="inferred from homology"/>
<keyword evidence="12" id="KW-1185">Reference proteome</keyword>
<dbReference type="CDD" id="cd02248">
    <property type="entry name" value="Peptidase_C1A"/>
    <property type="match status" value="3"/>
</dbReference>
<feature type="transmembrane region" description="Helical" evidence="7">
    <location>
        <begin position="662"/>
        <end position="687"/>
    </location>
</feature>
<feature type="transmembrane region" description="Helical" evidence="7">
    <location>
        <begin position="694"/>
        <end position="713"/>
    </location>
</feature>
<feature type="domain" description="Cathepsin propeptide inhibitor" evidence="10">
    <location>
        <begin position="360"/>
        <end position="420"/>
    </location>
</feature>
<feature type="chain" id="PRO_5021886490" description="Cathepsin L" evidence="8">
    <location>
        <begin position="17"/>
        <end position="1325"/>
    </location>
</feature>
<comment type="caution">
    <text evidence="11">The sequence shown here is derived from an EMBL/GenBank/DDBJ whole genome shotgun (WGS) entry which is preliminary data.</text>
</comment>
<feature type="domain" description="Peptidase C1A papain C-terminal" evidence="9">
    <location>
        <begin position="449"/>
        <end position="664"/>
    </location>
</feature>
<dbReference type="EMBL" id="VCGU01000004">
    <property type="protein sequence ID" value="TRY77080.1"/>
    <property type="molecule type" value="Genomic_DNA"/>
</dbReference>
<dbReference type="PRINTS" id="PR00705">
    <property type="entry name" value="PAPAIN"/>
</dbReference>
<protein>
    <recommendedName>
        <fullName evidence="13">Cathepsin L</fullName>
    </recommendedName>
</protein>
<dbReference type="SMART" id="SM00848">
    <property type="entry name" value="Inhibitor_I29"/>
    <property type="match status" value="4"/>
</dbReference>
<dbReference type="Proteomes" id="UP000318571">
    <property type="component" value="Chromosome 5"/>
</dbReference>
<dbReference type="InterPro" id="IPR013201">
    <property type="entry name" value="Prot_inhib_I29"/>
</dbReference>
<evidence type="ECO:0000256" key="8">
    <source>
        <dbReference type="SAM" id="SignalP"/>
    </source>
</evidence>
<evidence type="ECO:0000256" key="4">
    <source>
        <dbReference type="ARBA" id="ARBA00022807"/>
    </source>
</evidence>
<feature type="domain" description="Cathepsin propeptide inhibitor" evidence="10">
    <location>
        <begin position="27"/>
        <end position="87"/>
    </location>
</feature>
<feature type="domain" description="Peptidase C1A papain C-terminal" evidence="9">
    <location>
        <begin position="116"/>
        <end position="331"/>
    </location>
</feature>
<dbReference type="FunFam" id="3.90.70.10:FF:000006">
    <property type="entry name" value="Cathepsin S"/>
    <property type="match status" value="3"/>
</dbReference>
<dbReference type="PROSITE" id="PS00639">
    <property type="entry name" value="THIOL_PROTEASE_HIS"/>
    <property type="match status" value="3"/>
</dbReference>